<dbReference type="InterPro" id="IPR052179">
    <property type="entry name" value="DD-CPase-like"/>
</dbReference>
<name>A0A0E3M4W5_CLOSL</name>
<dbReference type="RefSeq" id="WP_029160509.1">
    <property type="nucleotide sequence ID" value="NZ_CP009933.1"/>
</dbReference>
<dbReference type="SUPFAM" id="SSF55166">
    <property type="entry name" value="Hedgehog/DD-peptidase"/>
    <property type="match status" value="1"/>
</dbReference>
<organism evidence="2 3">
    <name type="scientific">Clostridium scatologenes</name>
    <dbReference type="NCBI Taxonomy" id="1548"/>
    <lineage>
        <taxon>Bacteria</taxon>
        <taxon>Bacillati</taxon>
        <taxon>Bacillota</taxon>
        <taxon>Clostridia</taxon>
        <taxon>Eubacteriales</taxon>
        <taxon>Clostridiaceae</taxon>
        <taxon>Clostridium</taxon>
    </lineage>
</organism>
<dbReference type="KEGG" id="csq:CSCA_0322"/>
<keyword evidence="2" id="KW-0645">Protease</keyword>
<sequence length="227" mass="26227">MKKLLMMPVLFLAVIMMVYSVFKPNQTMYNLAYGSDKKIGDALILVNRDQQLSSNYMPKNLTVPNVNFAFNTSQEEKMMQGEAARALENLFAYAHKQDINLYGNSGYRSYKSQKQIYNERVKKVGKQQADEYVAQPGASEHQTGLAMDVTNKEGAQGRLMVDLGQTREGEWLKTNAYRFGFIMRYPKEKESITGYNYESWHIRYVGRKAAKQMFDKNLVLEEYLSEK</sequence>
<dbReference type="AlphaFoldDB" id="A0A0E3M4W5"/>
<evidence type="ECO:0000313" key="3">
    <source>
        <dbReference type="Proteomes" id="UP000033115"/>
    </source>
</evidence>
<dbReference type="InterPro" id="IPR003709">
    <property type="entry name" value="VanY-like_core_dom"/>
</dbReference>
<dbReference type="PANTHER" id="PTHR34385">
    <property type="entry name" value="D-ALANYL-D-ALANINE CARBOXYPEPTIDASE"/>
    <property type="match status" value="1"/>
</dbReference>
<dbReference type="Proteomes" id="UP000033115">
    <property type="component" value="Chromosome"/>
</dbReference>
<evidence type="ECO:0000259" key="1">
    <source>
        <dbReference type="Pfam" id="PF02557"/>
    </source>
</evidence>
<dbReference type="STRING" id="1548.CSCA_0322"/>
<dbReference type="Gene3D" id="3.30.1380.10">
    <property type="match status" value="1"/>
</dbReference>
<proteinExistence type="predicted"/>
<feature type="domain" description="D-alanyl-D-alanine carboxypeptidase-like core" evidence="1">
    <location>
        <begin position="78"/>
        <end position="206"/>
    </location>
</feature>
<keyword evidence="3" id="KW-1185">Reference proteome</keyword>
<dbReference type="GO" id="GO:0006508">
    <property type="term" value="P:proteolysis"/>
    <property type="evidence" value="ECO:0007669"/>
    <property type="project" value="InterPro"/>
</dbReference>
<accession>A0A0E3M4W5</accession>
<dbReference type="CDD" id="cd14852">
    <property type="entry name" value="LD-carboxypeptidase"/>
    <property type="match status" value="1"/>
</dbReference>
<dbReference type="GO" id="GO:0004180">
    <property type="term" value="F:carboxypeptidase activity"/>
    <property type="evidence" value="ECO:0007669"/>
    <property type="project" value="UniProtKB-KW"/>
</dbReference>
<keyword evidence="2" id="KW-0378">Hydrolase</keyword>
<protein>
    <submittedName>
        <fullName evidence="2">Peptidase M15B and M15C DD-carboxypeptidase VanY/endolysin</fullName>
    </submittedName>
</protein>
<gene>
    <name evidence="2" type="ORF">CSCA_0322</name>
</gene>
<dbReference type="InterPro" id="IPR009045">
    <property type="entry name" value="Zn_M74/Hedgehog-like"/>
</dbReference>
<dbReference type="HOGENOM" id="CLU_054193_5_2_9"/>
<reference evidence="2 3" key="1">
    <citation type="journal article" date="2015" name="J. Biotechnol.">
        <title>Complete genome sequence of a malodorant-producing acetogen, Clostridium scatologenes ATCC 25775(T).</title>
        <authorList>
            <person name="Zhu Z."/>
            <person name="Guo T."/>
            <person name="Zheng H."/>
            <person name="Song T."/>
            <person name="Ouyang P."/>
            <person name="Xie J."/>
        </authorList>
    </citation>
    <scope>NUCLEOTIDE SEQUENCE [LARGE SCALE GENOMIC DNA]</scope>
    <source>
        <strain evidence="2 3">ATCC 25775</strain>
    </source>
</reference>
<dbReference type="EMBL" id="CP009933">
    <property type="protein sequence ID" value="AKA67447.1"/>
    <property type="molecule type" value="Genomic_DNA"/>
</dbReference>
<dbReference type="InterPro" id="IPR058193">
    <property type="entry name" value="VanY/YodJ_core_dom"/>
</dbReference>
<dbReference type="Pfam" id="PF02557">
    <property type="entry name" value="VanY"/>
    <property type="match status" value="1"/>
</dbReference>
<dbReference type="PANTHER" id="PTHR34385:SF1">
    <property type="entry name" value="PEPTIDOGLYCAN L-ALANYL-D-GLUTAMATE ENDOPEPTIDASE CWLK"/>
    <property type="match status" value="1"/>
</dbReference>
<evidence type="ECO:0000313" key="2">
    <source>
        <dbReference type="EMBL" id="AKA67447.1"/>
    </source>
</evidence>
<keyword evidence="2" id="KW-0121">Carboxypeptidase</keyword>